<dbReference type="EMBL" id="BMNM01000001">
    <property type="protein sequence ID" value="GGI70133.1"/>
    <property type="molecule type" value="Genomic_DNA"/>
</dbReference>
<dbReference type="GeneID" id="76206458"/>
<comment type="caution">
    <text evidence="1">The sequence shown here is derived from an EMBL/GenBank/DDBJ whole genome shotgun (WGS) entry which is preliminary data.</text>
</comment>
<accession>A0A830EC62</accession>
<reference evidence="1" key="2">
    <citation type="submission" date="2020-09" db="EMBL/GenBank/DDBJ databases">
        <authorList>
            <person name="Sun Q."/>
            <person name="Ohkuma M."/>
        </authorList>
    </citation>
    <scope>NUCLEOTIDE SEQUENCE</scope>
    <source>
        <strain evidence="1">JCM 11219</strain>
    </source>
</reference>
<organism evidence="1 2">
    <name type="scientific">Vulcanisaeta souniana JCM 11219</name>
    <dbReference type="NCBI Taxonomy" id="1293586"/>
    <lineage>
        <taxon>Archaea</taxon>
        <taxon>Thermoproteota</taxon>
        <taxon>Thermoprotei</taxon>
        <taxon>Thermoproteales</taxon>
        <taxon>Thermoproteaceae</taxon>
        <taxon>Vulcanisaeta</taxon>
    </lineage>
</organism>
<dbReference type="RefSeq" id="WP_229709685.1">
    <property type="nucleotide sequence ID" value="NZ_AP026830.1"/>
</dbReference>
<evidence type="ECO:0000313" key="1">
    <source>
        <dbReference type="EMBL" id="GGI70133.1"/>
    </source>
</evidence>
<gene>
    <name evidence="1" type="ORF">GCM10007112_03910</name>
</gene>
<protein>
    <submittedName>
        <fullName evidence="1">Uncharacterized protein</fullName>
    </submittedName>
</protein>
<dbReference type="AlphaFoldDB" id="A0A830EC62"/>
<proteinExistence type="predicted"/>
<reference evidence="1" key="1">
    <citation type="journal article" date="2014" name="Int. J. Syst. Evol. Microbiol.">
        <title>Complete genome sequence of Corynebacterium casei LMG S-19264T (=DSM 44701T), isolated from a smear-ripened cheese.</title>
        <authorList>
            <consortium name="US DOE Joint Genome Institute (JGI-PGF)"/>
            <person name="Walter F."/>
            <person name="Albersmeier A."/>
            <person name="Kalinowski J."/>
            <person name="Ruckert C."/>
        </authorList>
    </citation>
    <scope>NUCLEOTIDE SEQUENCE</scope>
    <source>
        <strain evidence="1">JCM 11219</strain>
    </source>
</reference>
<name>A0A830EC62_9CREN</name>
<sequence>MMRLWFLVFHAEPRDLVFNRNAVIGAAEVWVDVGNCLVGVGGVDYVVVGVGVLSKLVDAAREGFRARTAYPPMLMNSTSYFLAKLGLPRYMYKVIAADPWVVPFKAVGDLGLVRNIAYLHGILELVRGWGRVGRKTSYTIHALLRASGYNADEGLASRARLPMPCRLRLT</sequence>
<dbReference type="Proteomes" id="UP000657075">
    <property type="component" value="Unassembled WGS sequence"/>
</dbReference>
<evidence type="ECO:0000313" key="2">
    <source>
        <dbReference type="Proteomes" id="UP000657075"/>
    </source>
</evidence>